<dbReference type="PROSITE" id="PS51257">
    <property type="entry name" value="PROKAR_LIPOPROTEIN"/>
    <property type="match status" value="1"/>
</dbReference>
<evidence type="ECO:0000313" key="5">
    <source>
        <dbReference type="EMBL" id="RFZ83111.1"/>
    </source>
</evidence>
<dbReference type="GO" id="GO:0022857">
    <property type="term" value="F:transmembrane transporter activity"/>
    <property type="evidence" value="ECO:0007669"/>
    <property type="project" value="InterPro"/>
</dbReference>
<dbReference type="Gene3D" id="2.40.30.170">
    <property type="match status" value="1"/>
</dbReference>
<comment type="similarity">
    <text evidence="1">Belongs to the membrane fusion protein (MFP) (TC 8.A.1) family.</text>
</comment>
<organism evidence="5 6">
    <name type="scientific">Mucilaginibacter terrenus</name>
    <dbReference type="NCBI Taxonomy" id="2482727"/>
    <lineage>
        <taxon>Bacteria</taxon>
        <taxon>Pseudomonadati</taxon>
        <taxon>Bacteroidota</taxon>
        <taxon>Sphingobacteriia</taxon>
        <taxon>Sphingobacteriales</taxon>
        <taxon>Sphingobacteriaceae</taxon>
        <taxon>Mucilaginibacter</taxon>
    </lineage>
</organism>
<evidence type="ECO:0000256" key="1">
    <source>
        <dbReference type="ARBA" id="ARBA00009477"/>
    </source>
</evidence>
<keyword evidence="3" id="KW-0175">Coiled coil</keyword>
<dbReference type="PANTHER" id="PTHR30097:SF4">
    <property type="entry name" value="SLR6042 PROTEIN"/>
    <property type="match status" value="1"/>
</dbReference>
<dbReference type="PANTHER" id="PTHR30097">
    <property type="entry name" value="CATION EFFLUX SYSTEM PROTEIN CUSB"/>
    <property type="match status" value="1"/>
</dbReference>
<evidence type="ECO:0000256" key="3">
    <source>
        <dbReference type="SAM" id="Coils"/>
    </source>
</evidence>
<dbReference type="GO" id="GO:0016020">
    <property type="term" value="C:membrane"/>
    <property type="evidence" value="ECO:0007669"/>
    <property type="project" value="InterPro"/>
</dbReference>
<protein>
    <submittedName>
        <fullName evidence="5">Efflux RND transporter periplasmic adaptor subunit</fullName>
    </submittedName>
</protein>
<dbReference type="GO" id="GO:0060003">
    <property type="term" value="P:copper ion export"/>
    <property type="evidence" value="ECO:0007669"/>
    <property type="project" value="TreeGrafter"/>
</dbReference>
<dbReference type="RefSeq" id="WP_117383586.1">
    <property type="nucleotide sequence ID" value="NZ_QWDE01000002.1"/>
</dbReference>
<dbReference type="Proteomes" id="UP000260823">
    <property type="component" value="Unassembled WGS sequence"/>
</dbReference>
<dbReference type="AlphaFoldDB" id="A0A3E2NQ93"/>
<keyword evidence="6" id="KW-1185">Reference proteome</keyword>
<name>A0A3E2NQ93_9SPHI</name>
<dbReference type="Pfam" id="PF25919">
    <property type="entry name" value="BSH_CusB"/>
    <property type="match status" value="1"/>
</dbReference>
<evidence type="ECO:0000256" key="2">
    <source>
        <dbReference type="ARBA" id="ARBA00022448"/>
    </source>
</evidence>
<dbReference type="EMBL" id="QWDE01000002">
    <property type="protein sequence ID" value="RFZ83111.1"/>
    <property type="molecule type" value="Genomic_DNA"/>
</dbReference>
<dbReference type="InterPro" id="IPR058790">
    <property type="entry name" value="BSH_CusB"/>
</dbReference>
<dbReference type="GO" id="GO:0015679">
    <property type="term" value="P:plasma membrane copper ion transport"/>
    <property type="evidence" value="ECO:0007669"/>
    <property type="project" value="TreeGrafter"/>
</dbReference>
<gene>
    <name evidence="5" type="ORF">DYU05_13255</name>
</gene>
<feature type="domain" description="CusB-like barrel-sandwich hybrid" evidence="4">
    <location>
        <begin position="85"/>
        <end position="227"/>
    </location>
</feature>
<evidence type="ECO:0000259" key="4">
    <source>
        <dbReference type="Pfam" id="PF25919"/>
    </source>
</evidence>
<dbReference type="InterPro" id="IPR051909">
    <property type="entry name" value="MFP_Cation_Efflux"/>
</dbReference>
<dbReference type="SUPFAM" id="SSF111369">
    <property type="entry name" value="HlyD-like secretion proteins"/>
    <property type="match status" value="1"/>
</dbReference>
<feature type="coiled-coil region" evidence="3">
    <location>
        <begin position="119"/>
        <end position="177"/>
    </location>
</feature>
<proteinExistence type="inferred from homology"/>
<dbReference type="GO" id="GO:0030313">
    <property type="term" value="C:cell envelope"/>
    <property type="evidence" value="ECO:0007669"/>
    <property type="project" value="TreeGrafter"/>
</dbReference>
<comment type="caution">
    <text evidence="5">The sequence shown here is derived from an EMBL/GenBank/DDBJ whole genome shotgun (WGS) entry which is preliminary data.</text>
</comment>
<reference evidence="5 6" key="1">
    <citation type="submission" date="2018-08" db="EMBL/GenBank/DDBJ databases">
        <title>Mucilaginibacter terrae sp. nov., isolated from manganese diggings.</title>
        <authorList>
            <person name="Huang Y."/>
            <person name="Zhou Z."/>
        </authorList>
    </citation>
    <scope>NUCLEOTIDE SEQUENCE [LARGE SCALE GENOMIC DNA]</scope>
    <source>
        <strain evidence="5 6">ZH6</strain>
    </source>
</reference>
<dbReference type="NCBIfam" id="TIGR01730">
    <property type="entry name" value="RND_mfp"/>
    <property type="match status" value="1"/>
</dbReference>
<evidence type="ECO:0000313" key="6">
    <source>
        <dbReference type="Proteomes" id="UP000260823"/>
    </source>
</evidence>
<dbReference type="Gene3D" id="2.40.50.100">
    <property type="match status" value="1"/>
</dbReference>
<dbReference type="Gene3D" id="2.40.420.20">
    <property type="match status" value="1"/>
</dbReference>
<keyword evidence="2" id="KW-0813">Transport</keyword>
<sequence length="391" mass="41626">MKLIFKPYIYLMLMAGMVASCTQQEKPKEADTEKEAAPAQANTVSLTTAQIKTAGIELGKIEMKNLATAIKANGLLSVPNQNKALVTSVTNGTIKTLTVQPGNYVNKGQVIATILNPDIAQLQQASQTTQAQLTLAQQEYERQKELVAGNAAPLKNLQKAEAELAALKSTKRSQQLQLSAMGISQSATNSGRLVTSISVVAPISGTVSEVSAQIGSNVDASTPIAQIVNNSQLHLDLFVFEKDLPKVKAGQRIHFTLTNSAGKEYDAKIYSIGTAFASQSKTIPVHAVVMGDKTGLIEGMNVTAIISIGNAVLPAVPSEAIVSNGGQDYIFMVKKQDAKETLFERVPVAKGVSDIGFTEITPVKNLKPGSIIVIKKTFFVLAKMVNTGEEE</sequence>
<dbReference type="OrthoDB" id="9814657at2"/>
<accession>A0A3E2NQ93</accession>
<dbReference type="InterPro" id="IPR006143">
    <property type="entry name" value="RND_pump_MFP"/>
</dbReference>